<dbReference type="GO" id="GO:0005634">
    <property type="term" value="C:nucleus"/>
    <property type="evidence" value="ECO:0007669"/>
    <property type="project" value="TreeGrafter"/>
</dbReference>
<proteinExistence type="predicted"/>
<sequence>MGDVKRWSVTYTKHIKQKRKVYQDGFLELHNSIHKIMLYDNCEKLIDSRIVKKDDVVRSGETLAFDAYLVDIGDLDGDHKPIPNVNSQGREKKITEKSGLFHGQKFKHNSFPIEWQVLYTTQITQKAKRYHDGILRVAPCGSQGRQVTLYDVSRKLLDSRFLKKHEVIGYGESLAFDGHLVDIGEPEGDHKPLMDLKVQEKNFTAAGKTELSHGQQARRSSFLENGNPGSSDSVSPLNCIKAVKTYMREWDALYTTQTTQKAKKHHSGVLRLASCGSYQMQVIDLLIQLKFCDVLHILFVKEFEHAIVCQATLLDEDKTILSHKYIKLCEDVRSGSTFELPNYVVEVGEPRTSPEEDPPKNAHSQKDVDSNFSTVDVDNLKLSRRVPTDMPLRDANGILSILRKSMTREGSVPLKSASVDLCHASQSSKFIQFDLQNQVDRHLVQDSNCESSAAVNHDEETSNGQKPVAHHDDLTIEIVKSEISDNTGESWPTPSNSCLRSGASVSSPNFDAECTDKSILWPVSSIDKPQVVDVLNMDFSSSCHGDPFSEELKVGTSPQPIEESIGVSTRWREEVISSGLMSSNGCMSHDHSNVESPSSGYKSPSKMDEKPSFDLGF</sequence>
<dbReference type="Pfam" id="PF10382">
    <property type="entry name" value="ZGRF1-like_N"/>
    <property type="match status" value="3"/>
</dbReference>
<feature type="domain" description="5'-3' DNA helicase ZGRF1-like N-terminal" evidence="2">
    <location>
        <begin position="4"/>
        <end position="77"/>
    </location>
</feature>
<dbReference type="OrthoDB" id="6513042at2759"/>
<dbReference type="PANTHER" id="PTHR28535">
    <property type="entry name" value="ZINC FINGER GRF-TYPE CONTAINING 1"/>
    <property type="match status" value="1"/>
</dbReference>
<name>A0A7J0FS23_9ERIC</name>
<dbReference type="InterPro" id="IPR052800">
    <property type="entry name" value="DNA_Repair_Helicase_ZGRF1"/>
</dbReference>
<comment type="caution">
    <text evidence="3">The sequence shown here is derived from an EMBL/GenBank/DDBJ whole genome shotgun (WGS) entry which is preliminary data.</text>
</comment>
<accession>A0A7J0FS23</accession>
<feature type="domain" description="5'-3' DNA helicase ZGRF1-like N-terminal" evidence="2">
    <location>
        <begin position="114"/>
        <end position="188"/>
    </location>
</feature>
<dbReference type="InterPro" id="IPR018838">
    <property type="entry name" value="ZGRF1-like_N"/>
</dbReference>
<evidence type="ECO:0000313" key="4">
    <source>
        <dbReference type="Proteomes" id="UP000585474"/>
    </source>
</evidence>
<dbReference type="GO" id="GO:0035861">
    <property type="term" value="C:site of double-strand break"/>
    <property type="evidence" value="ECO:0007669"/>
    <property type="project" value="TreeGrafter"/>
</dbReference>
<evidence type="ECO:0000259" key="2">
    <source>
        <dbReference type="Pfam" id="PF10382"/>
    </source>
</evidence>
<reference evidence="3 4" key="1">
    <citation type="submission" date="2019-07" db="EMBL/GenBank/DDBJ databases">
        <title>De Novo Assembly of kiwifruit Actinidia rufa.</title>
        <authorList>
            <person name="Sugita-Konishi S."/>
            <person name="Sato K."/>
            <person name="Mori E."/>
            <person name="Abe Y."/>
            <person name="Kisaki G."/>
            <person name="Hamano K."/>
            <person name="Suezawa K."/>
            <person name="Otani M."/>
            <person name="Fukuda T."/>
            <person name="Manabe T."/>
            <person name="Gomi K."/>
            <person name="Tabuchi M."/>
            <person name="Akimitsu K."/>
            <person name="Kataoka I."/>
        </authorList>
    </citation>
    <scope>NUCLEOTIDE SEQUENCE [LARGE SCALE GENOMIC DNA]</scope>
    <source>
        <strain evidence="4">cv. Fuchu</strain>
    </source>
</reference>
<feature type="compositionally biased region" description="Basic and acidic residues" evidence="1">
    <location>
        <begin position="605"/>
        <end position="617"/>
    </location>
</feature>
<dbReference type="PANTHER" id="PTHR28535:SF1">
    <property type="entry name" value="PROTEIN ZGRF1"/>
    <property type="match status" value="1"/>
</dbReference>
<feature type="domain" description="5'-3' DNA helicase ZGRF1-like N-terminal" evidence="2">
    <location>
        <begin position="249"/>
        <end position="353"/>
    </location>
</feature>
<protein>
    <recommendedName>
        <fullName evidence="2">5'-3' DNA helicase ZGRF1-like N-terminal domain-containing protein</fullName>
    </recommendedName>
</protein>
<keyword evidence="4" id="KW-1185">Reference proteome</keyword>
<dbReference type="AlphaFoldDB" id="A0A7J0FS23"/>
<dbReference type="Proteomes" id="UP000585474">
    <property type="component" value="Unassembled WGS sequence"/>
</dbReference>
<feature type="region of interest" description="Disordered" evidence="1">
    <location>
        <begin position="582"/>
        <end position="617"/>
    </location>
</feature>
<feature type="compositionally biased region" description="Polar residues" evidence="1">
    <location>
        <begin position="212"/>
        <end position="234"/>
    </location>
</feature>
<feature type="region of interest" description="Disordered" evidence="1">
    <location>
        <begin position="349"/>
        <end position="369"/>
    </location>
</feature>
<evidence type="ECO:0000256" key="1">
    <source>
        <dbReference type="SAM" id="MobiDB-lite"/>
    </source>
</evidence>
<feature type="region of interest" description="Disordered" evidence="1">
    <location>
        <begin position="208"/>
        <end position="234"/>
    </location>
</feature>
<dbReference type="GO" id="GO:0006302">
    <property type="term" value="P:double-strand break repair"/>
    <property type="evidence" value="ECO:0007669"/>
    <property type="project" value="TreeGrafter"/>
</dbReference>
<organism evidence="3 4">
    <name type="scientific">Actinidia rufa</name>
    <dbReference type="NCBI Taxonomy" id="165716"/>
    <lineage>
        <taxon>Eukaryota</taxon>
        <taxon>Viridiplantae</taxon>
        <taxon>Streptophyta</taxon>
        <taxon>Embryophyta</taxon>
        <taxon>Tracheophyta</taxon>
        <taxon>Spermatophyta</taxon>
        <taxon>Magnoliopsida</taxon>
        <taxon>eudicotyledons</taxon>
        <taxon>Gunneridae</taxon>
        <taxon>Pentapetalae</taxon>
        <taxon>asterids</taxon>
        <taxon>Ericales</taxon>
        <taxon>Actinidiaceae</taxon>
        <taxon>Actinidia</taxon>
    </lineage>
</organism>
<evidence type="ECO:0000313" key="3">
    <source>
        <dbReference type="EMBL" id="GFZ01512.1"/>
    </source>
</evidence>
<dbReference type="EMBL" id="BJWL01000015">
    <property type="protein sequence ID" value="GFZ01512.1"/>
    <property type="molecule type" value="Genomic_DNA"/>
</dbReference>
<gene>
    <name evidence="3" type="ORF">Acr_15g0001210</name>
</gene>